<organism evidence="1 2">
    <name type="scientific">Paramuricea clavata</name>
    <name type="common">Red gorgonian</name>
    <name type="synonym">Violescent sea-whip</name>
    <dbReference type="NCBI Taxonomy" id="317549"/>
    <lineage>
        <taxon>Eukaryota</taxon>
        <taxon>Metazoa</taxon>
        <taxon>Cnidaria</taxon>
        <taxon>Anthozoa</taxon>
        <taxon>Octocorallia</taxon>
        <taxon>Malacalcyonacea</taxon>
        <taxon>Plexauridae</taxon>
        <taxon>Paramuricea</taxon>
    </lineage>
</organism>
<gene>
    <name evidence="1" type="ORF">PACLA_8A076847</name>
</gene>
<dbReference type="EMBL" id="CACRXK020005680">
    <property type="protein sequence ID" value="CAB4007040.1"/>
    <property type="molecule type" value="Genomic_DNA"/>
</dbReference>
<evidence type="ECO:0000313" key="1">
    <source>
        <dbReference type="EMBL" id="CAB4007040.1"/>
    </source>
</evidence>
<keyword evidence="2" id="KW-1185">Reference proteome</keyword>
<sequence>MEPKWFWDYRYGRVGYEEGELSIKKDDEFVRDLLQLFSTNKEMWDAGNLSGTLMECLEVLFNLYSIPNATVPNFFFDGYTGQNPEEDKRKKILMGLLKIVTYLESAINLNS</sequence>
<dbReference type="AlphaFoldDB" id="A0A6S7HUJ1"/>
<comment type="caution">
    <text evidence="1">The sequence shown here is derived from an EMBL/GenBank/DDBJ whole genome shotgun (WGS) entry which is preliminary data.</text>
</comment>
<protein>
    <submittedName>
        <fullName evidence="1">Uncharacterized protein</fullName>
    </submittedName>
</protein>
<accession>A0A6S7HUJ1</accession>
<dbReference type="Proteomes" id="UP001152795">
    <property type="component" value="Unassembled WGS sequence"/>
</dbReference>
<reference evidence="1" key="1">
    <citation type="submission" date="2020-04" db="EMBL/GenBank/DDBJ databases">
        <authorList>
            <person name="Alioto T."/>
            <person name="Alioto T."/>
            <person name="Gomez Garrido J."/>
        </authorList>
    </citation>
    <scope>NUCLEOTIDE SEQUENCE</scope>
    <source>
        <strain evidence="1">A484AB</strain>
    </source>
</reference>
<evidence type="ECO:0000313" key="2">
    <source>
        <dbReference type="Proteomes" id="UP001152795"/>
    </source>
</evidence>
<name>A0A6S7HUJ1_PARCT</name>
<proteinExistence type="predicted"/>